<dbReference type="Gramene" id="Vitis15g00353.t01">
    <property type="protein sequence ID" value="Vitis15g00353.t01.CDS"/>
    <property type="gene ID" value="Vitis15g00353"/>
</dbReference>
<dbReference type="PANTHER" id="PTHR11439:SF496">
    <property type="entry name" value="RNA-DIRECTED DNA POLYMERASE"/>
    <property type="match status" value="1"/>
</dbReference>
<comment type="caution">
    <text evidence="1">The sequence shown here is derived from an EMBL/GenBank/DDBJ whole genome shotgun (WGS) entry which is preliminary data.</text>
</comment>
<evidence type="ECO:0000313" key="2">
    <source>
        <dbReference type="Proteomes" id="UP000288805"/>
    </source>
</evidence>
<dbReference type="PANTHER" id="PTHR11439">
    <property type="entry name" value="GAG-POL-RELATED RETROTRANSPOSON"/>
    <property type="match status" value="1"/>
</dbReference>
<dbReference type="CDD" id="cd09272">
    <property type="entry name" value="RNase_HI_RT_Ty1"/>
    <property type="match status" value="1"/>
</dbReference>
<reference evidence="1 2" key="1">
    <citation type="journal article" date="2018" name="PLoS Genet.">
        <title>Population sequencing reveals clonal diversity and ancestral inbreeding in the grapevine cultivar Chardonnay.</title>
        <authorList>
            <person name="Roach M.J."/>
            <person name="Johnson D.L."/>
            <person name="Bohlmann J."/>
            <person name="van Vuuren H.J."/>
            <person name="Jones S.J."/>
            <person name="Pretorius I.S."/>
            <person name="Schmidt S.A."/>
            <person name="Borneman A.R."/>
        </authorList>
    </citation>
    <scope>NUCLEOTIDE SEQUENCE [LARGE SCALE GENOMIC DNA]</scope>
    <source>
        <strain evidence="2">cv. Chardonnay</strain>
        <tissue evidence="1">Leaf</tissue>
    </source>
</reference>
<dbReference type="Proteomes" id="UP000288805">
    <property type="component" value="Unassembled WGS sequence"/>
</dbReference>
<proteinExistence type="predicted"/>
<dbReference type="AlphaFoldDB" id="A0A438G8R5"/>
<evidence type="ECO:0000313" key="1">
    <source>
        <dbReference type="EMBL" id="RVW68551.1"/>
    </source>
</evidence>
<dbReference type="EMBL" id="QGNW01000529">
    <property type="protein sequence ID" value="RVW68551.1"/>
    <property type="molecule type" value="Genomic_DNA"/>
</dbReference>
<sequence>MVSKYQSNPGMEHWMMVKHILKYLQRMRDYMLVYHCNELLPLGYIDLDFQFDRDSRKSTADFVFTLGGGAVSWKSVKQSYIAISTMEFEYVVASEAIKEVVWLHKFLSGLGVVPLVVPSLVPFCDNSGTMTQPKEPRN</sequence>
<gene>
    <name evidence="1" type="primary">POLX_4074</name>
    <name evidence="1" type="ORF">CK203_063691</name>
</gene>
<accession>A0A438G8R5</accession>
<protein>
    <submittedName>
        <fullName evidence="1">Retrovirus-related Pol polyprotein from transposon TNT 1-94</fullName>
    </submittedName>
</protein>
<name>A0A438G8R5_VITVI</name>
<organism evidence="1 2">
    <name type="scientific">Vitis vinifera</name>
    <name type="common">Grape</name>
    <dbReference type="NCBI Taxonomy" id="29760"/>
    <lineage>
        <taxon>Eukaryota</taxon>
        <taxon>Viridiplantae</taxon>
        <taxon>Streptophyta</taxon>
        <taxon>Embryophyta</taxon>
        <taxon>Tracheophyta</taxon>
        <taxon>Spermatophyta</taxon>
        <taxon>Magnoliopsida</taxon>
        <taxon>eudicotyledons</taxon>
        <taxon>Gunneridae</taxon>
        <taxon>Pentapetalae</taxon>
        <taxon>rosids</taxon>
        <taxon>Vitales</taxon>
        <taxon>Vitaceae</taxon>
        <taxon>Viteae</taxon>
        <taxon>Vitis</taxon>
    </lineage>
</organism>